<keyword evidence="5" id="KW-1185">Reference proteome</keyword>
<evidence type="ECO:0000259" key="2">
    <source>
        <dbReference type="Pfam" id="PF06985"/>
    </source>
</evidence>
<feature type="region of interest" description="Disordered" evidence="1">
    <location>
        <begin position="633"/>
        <end position="701"/>
    </location>
</feature>
<dbReference type="InterPro" id="IPR058525">
    <property type="entry name" value="DUF8212"/>
</dbReference>
<organism evidence="4 5">
    <name type="scientific">Dichomitus squalens</name>
    <dbReference type="NCBI Taxonomy" id="114155"/>
    <lineage>
        <taxon>Eukaryota</taxon>
        <taxon>Fungi</taxon>
        <taxon>Dikarya</taxon>
        <taxon>Basidiomycota</taxon>
        <taxon>Agaricomycotina</taxon>
        <taxon>Agaricomycetes</taxon>
        <taxon>Polyporales</taxon>
        <taxon>Polyporaceae</taxon>
        <taxon>Dichomitus</taxon>
    </lineage>
</organism>
<proteinExistence type="predicted"/>
<evidence type="ECO:0000313" key="5">
    <source>
        <dbReference type="Proteomes" id="UP000292082"/>
    </source>
</evidence>
<dbReference type="PANTHER" id="PTHR10622:SF10">
    <property type="entry name" value="HET DOMAIN-CONTAINING PROTEIN"/>
    <property type="match status" value="1"/>
</dbReference>
<evidence type="ECO:0000256" key="1">
    <source>
        <dbReference type="SAM" id="MobiDB-lite"/>
    </source>
</evidence>
<dbReference type="Pfam" id="PF26640">
    <property type="entry name" value="DUF8212"/>
    <property type="match status" value="1"/>
</dbReference>
<feature type="compositionally biased region" description="Basic and acidic residues" evidence="1">
    <location>
        <begin position="680"/>
        <end position="690"/>
    </location>
</feature>
<feature type="domain" description="DUF8212" evidence="3">
    <location>
        <begin position="260"/>
        <end position="465"/>
    </location>
</feature>
<dbReference type="Proteomes" id="UP000292082">
    <property type="component" value="Unassembled WGS sequence"/>
</dbReference>
<dbReference type="InterPro" id="IPR010730">
    <property type="entry name" value="HET"/>
</dbReference>
<feature type="domain" description="Heterokaryon incompatibility" evidence="2">
    <location>
        <begin position="25"/>
        <end position="143"/>
    </location>
</feature>
<dbReference type="PANTHER" id="PTHR10622">
    <property type="entry name" value="HET DOMAIN-CONTAINING PROTEIN"/>
    <property type="match status" value="1"/>
</dbReference>
<dbReference type="AlphaFoldDB" id="A0A4Q9PTV4"/>
<name>A0A4Q9PTV4_9APHY</name>
<evidence type="ECO:0000313" key="4">
    <source>
        <dbReference type="EMBL" id="TBU57952.1"/>
    </source>
</evidence>
<gene>
    <name evidence="4" type="ORF">BD310DRAFT_820555</name>
</gene>
<dbReference type="STRING" id="114155.A0A4Q9PTV4"/>
<reference evidence="4 5" key="1">
    <citation type="submission" date="2019-01" db="EMBL/GenBank/DDBJ databases">
        <title>Draft genome sequences of three monokaryotic isolates of the white-rot basidiomycete fungus Dichomitus squalens.</title>
        <authorList>
            <consortium name="DOE Joint Genome Institute"/>
            <person name="Lopez S.C."/>
            <person name="Andreopoulos B."/>
            <person name="Pangilinan J."/>
            <person name="Lipzen A."/>
            <person name="Riley R."/>
            <person name="Ahrendt S."/>
            <person name="Ng V."/>
            <person name="Barry K."/>
            <person name="Daum C."/>
            <person name="Grigoriev I.V."/>
            <person name="Hilden K.S."/>
            <person name="Makela M.R."/>
            <person name="de Vries R.P."/>
        </authorList>
    </citation>
    <scope>NUCLEOTIDE SEQUENCE [LARGE SCALE GENOMIC DNA]</scope>
    <source>
        <strain evidence="4 5">CBS 464.89</strain>
    </source>
</reference>
<sequence length="701" mass="78802">MRFVDTRTGEFVDRDPKATEYATKYAILSHTWDIEGEQSYKELRKIQKRYDLKAQCPLHGYKSPPSSSTASPEDPPPPCCIWSDPELSPKIREACRVAREAGYQYIWIDSCCIDQTSSSELTESINSMYQWYGHARECYAYLTDVPPGQDPHLPESNFRSSRWFKRGWTLQELIAPFAVTFLSGNWTAIGSKRLLGDLVSEITGIPDEALLHEKSLDEFSVAQRLSWAAGRTTTRVEDRAYSLLGIFDINMSTLYGEGERAFRRLQEEILRRVPDQSLFAWRAVYQGLDLHEQADIKGVGYHLSCNPLYTNSLFASSVDHFSTDSRHIAVVSHDILNQFQLSSLATTKYTPTPQGIRTRIPILPLSFYIPQSATIDFPYGIPSSRWYLAILGCEHQSSPASLLGRICYIPPSETGVELLCPGFVTVSPAPSRGGEYLDLFPLSSATIERYREHITLKTVYFSHPERASTQSDPALRQPHKTINILLRRKTRDAVRAQGYMAEFRTPDEGHPTTHWLTLSCDDHMITVEYRHTLENDGHNLTVEAHVKMSRHALGEAGEIEGDPSSVKWRYYLPWYPWFQTEEIAFTLAMKKLTVMLGLDWAAPSYYFLLVDIVTETLRVNSSTSLDLVQGAEVEGSGAVGEADEQEIGAEARASDGGLHQPDGVVLLPFQRSGGTPSPLEARKGEERGADAEPGEEVNGKR</sequence>
<evidence type="ECO:0000259" key="3">
    <source>
        <dbReference type="Pfam" id="PF26640"/>
    </source>
</evidence>
<dbReference type="EMBL" id="ML145131">
    <property type="protein sequence ID" value="TBU57952.1"/>
    <property type="molecule type" value="Genomic_DNA"/>
</dbReference>
<accession>A0A4Q9PTV4</accession>
<protein>
    <submittedName>
        <fullName evidence="4">HET-domain-containing protein</fullName>
    </submittedName>
</protein>
<dbReference type="Pfam" id="PF06985">
    <property type="entry name" value="HET"/>
    <property type="match status" value="1"/>
</dbReference>